<dbReference type="EMBL" id="CP023668">
    <property type="protein sequence ID" value="ATG97241.1"/>
    <property type="molecule type" value="Genomic_DNA"/>
</dbReference>
<keyword evidence="2" id="KW-1185">Reference proteome</keyword>
<proteinExistence type="predicted"/>
<dbReference type="OrthoDB" id="9811244at2"/>
<dbReference type="Proteomes" id="UP000232227">
    <property type="component" value="Chromosome"/>
</dbReference>
<organism evidence="1 2">
    <name type="scientific">Mesoplasma lactucae ATCC 49193</name>
    <dbReference type="NCBI Taxonomy" id="81460"/>
    <lineage>
        <taxon>Bacteria</taxon>
        <taxon>Bacillati</taxon>
        <taxon>Mycoplasmatota</taxon>
        <taxon>Mollicutes</taxon>
        <taxon>Entomoplasmatales</taxon>
        <taxon>Entomoplasmataceae</taxon>
        <taxon>Mesoplasma</taxon>
    </lineage>
</organism>
<name>A0A291IRC5_9MOLU</name>
<dbReference type="Pfam" id="PF02583">
    <property type="entry name" value="Trns_repr_metal"/>
    <property type="match status" value="1"/>
</dbReference>
<dbReference type="GO" id="GO:0003677">
    <property type="term" value="F:DNA binding"/>
    <property type="evidence" value="ECO:0007669"/>
    <property type="project" value="InterPro"/>
</dbReference>
<dbReference type="RefSeq" id="WP_096862529.1">
    <property type="nucleotide sequence ID" value="NZ_CP023668.1"/>
</dbReference>
<protein>
    <submittedName>
        <fullName evidence="1">CsoR family transcriptional regulator</fullName>
    </submittedName>
</protein>
<accession>A0A291IRC5</accession>
<evidence type="ECO:0000313" key="1">
    <source>
        <dbReference type="EMBL" id="ATG97241.1"/>
    </source>
</evidence>
<sequence>MSMKKTHRDEETIKLYTNHLNRIKGQIDGIIKMVNDDVYCLDIVNQINAIRGSLLSMDKKLVNEHIDHCVRHSSDLDESLDEIKTLIDKIAK</sequence>
<dbReference type="CDD" id="cd10148">
    <property type="entry name" value="CsoR-like_DUF156"/>
    <property type="match status" value="1"/>
</dbReference>
<dbReference type="GO" id="GO:0046872">
    <property type="term" value="F:metal ion binding"/>
    <property type="evidence" value="ECO:0007669"/>
    <property type="project" value="InterPro"/>
</dbReference>
<dbReference type="Gene3D" id="1.20.58.1000">
    <property type="entry name" value="Metal-sensitive repressor, helix protomer"/>
    <property type="match status" value="1"/>
</dbReference>
<evidence type="ECO:0000313" key="2">
    <source>
        <dbReference type="Proteomes" id="UP000232227"/>
    </source>
</evidence>
<dbReference type="KEGG" id="mlac:CP520_00490"/>
<dbReference type="PANTHER" id="PTHR33677">
    <property type="entry name" value="TRANSCRIPTIONAL REPRESSOR FRMR-RELATED"/>
    <property type="match status" value="1"/>
</dbReference>
<gene>
    <name evidence="1" type="ORF">CP520_00490</name>
</gene>
<reference evidence="1 2" key="1">
    <citation type="submission" date="2017-09" db="EMBL/GenBank/DDBJ databases">
        <title>SPAdes assembly of the Mesoplasma lactucae genome.</title>
        <authorList>
            <person name="Knight T.F."/>
            <person name="Rubinstein R."/>
            <person name="Citino T."/>
        </authorList>
    </citation>
    <scope>NUCLEOTIDE SEQUENCE [LARGE SCALE GENOMIC DNA]</scope>
    <source>
        <strain evidence="1 2">831-C4</strain>
    </source>
</reference>
<dbReference type="AlphaFoldDB" id="A0A291IRC5"/>
<dbReference type="InterPro" id="IPR003735">
    <property type="entry name" value="Metal_Tscrpt_repr"/>
</dbReference>
<dbReference type="GO" id="GO:0045892">
    <property type="term" value="P:negative regulation of DNA-templated transcription"/>
    <property type="evidence" value="ECO:0007669"/>
    <property type="project" value="UniProtKB-ARBA"/>
</dbReference>
<dbReference type="InterPro" id="IPR038390">
    <property type="entry name" value="Metal_Tscrpt_repr_sf"/>
</dbReference>